<dbReference type="Proteomes" id="UP000192328">
    <property type="component" value="Unassembled WGS sequence"/>
</dbReference>
<evidence type="ECO:0000313" key="1">
    <source>
        <dbReference type="EMBL" id="SMC70972.1"/>
    </source>
</evidence>
<accession>A0AC61PMN4</accession>
<name>A0AC61PMN4_9FIRM</name>
<reference evidence="1" key="1">
    <citation type="submission" date="2017-04" db="EMBL/GenBank/DDBJ databases">
        <authorList>
            <person name="Varghese N."/>
            <person name="Submissions S."/>
        </authorList>
    </citation>
    <scope>NUCLEOTIDE SEQUENCE</scope>
    <source>
        <strain evidence="1">WTE2008</strain>
    </source>
</reference>
<comment type="caution">
    <text evidence="1">The sequence shown here is derived from an EMBL/GenBank/DDBJ whole genome shotgun (WGS) entry which is preliminary data.</text>
</comment>
<protein>
    <submittedName>
        <fullName evidence="1">Uncharacterized protein</fullName>
    </submittedName>
</protein>
<dbReference type="EMBL" id="FWXZ01000004">
    <property type="protein sequence ID" value="SMC70972.1"/>
    <property type="molecule type" value="Genomic_DNA"/>
</dbReference>
<sequence>MEETNGEPKTAEMKKRELYFRQKELLDTFLENGAISRAQYDKSLGDLTVKMGIDPEER</sequence>
<organism evidence="1 2">
    <name type="scientific">Aristaeella lactis</name>
    <dbReference type="NCBI Taxonomy" id="3046383"/>
    <lineage>
        <taxon>Bacteria</taxon>
        <taxon>Bacillati</taxon>
        <taxon>Bacillota</taxon>
        <taxon>Clostridia</taxon>
        <taxon>Eubacteriales</taxon>
        <taxon>Aristaeellaceae</taxon>
        <taxon>Aristaeella</taxon>
    </lineage>
</organism>
<keyword evidence="2" id="KW-1185">Reference proteome</keyword>
<evidence type="ECO:0000313" key="2">
    <source>
        <dbReference type="Proteomes" id="UP000192328"/>
    </source>
</evidence>
<proteinExistence type="predicted"/>
<gene>
    <name evidence="1" type="ORF">SAMN06297397_2086</name>
</gene>